<accession>A0A8D8YPU4</accession>
<reference evidence="1" key="1">
    <citation type="submission" date="2021-05" db="EMBL/GenBank/DDBJ databases">
        <authorList>
            <person name="Alioto T."/>
            <person name="Alioto T."/>
            <person name="Gomez Garrido J."/>
        </authorList>
    </citation>
    <scope>NUCLEOTIDE SEQUENCE</scope>
</reference>
<dbReference type="AlphaFoldDB" id="A0A8D8YPU4"/>
<proteinExistence type="predicted"/>
<organism evidence="1">
    <name type="scientific">Cacopsylla melanoneura</name>
    <dbReference type="NCBI Taxonomy" id="428564"/>
    <lineage>
        <taxon>Eukaryota</taxon>
        <taxon>Metazoa</taxon>
        <taxon>Ecdysozoa</taxon>
        <taxon>Arthropoda</taxon>
        <taxon>Hexapoda</taxon>
        <taxon>Insecta</taxon>
        <taxon>Pterygota</taxon>
        <taxon>Neoptera</taxon>
        <taxon>Paraneoptera</taxon>
        <taxon>Hemiptera</taxon>
        <taxon>Sternorrhyncha</taxon>
        <taxon>Psylloidea</taxon>
        <taxon>Psyllidae</taxon>
        <taxon>Psyllinae</taxon>
        <taxon>Cacopsylla</taxon>
    </lineage>
</organism>
<dbReference type="EMBL" id="HBUF01388218">
    <property type="protein sequence ID" value="CAG6732875.1"/>
    <property type="molecule type" value="Transcribed_RNA"/>
</dbReference>
<evidence type="ECO:0000313" key="1">
    <source>
        <dbReference type="EMBL" id="CAG6732875.1"/>
    </source>
</evidence>
<protein>
    <submittedName>
        <fullName evidence="1">Uncharacterized protein</fullName>
    </submittedName>
</protein>
<sequence length="126" mass="14302">MPLGTSDFLTELTKDEVRFYLVTEGYKILSILYIQQHGFKDCLHCLRPGSGCQLRSPVQTSLRSSSSLCSSSSLRPPPRGLYPRMIVSLLLWTLGAYFKTALELKVRLNFKGPLNVIFSLIFSFFF</sequence>
<name>A0A8D8YPU4_9HEMI</name>
<dbReference type="EMBL" id="HBUF01388217">
    <property type="protein sequence ID" value="CAG6732874.1"/>
    <property type="molecule type" value="Transcribed_RNA"/>
</dbReference>